<evidence type="ECO:0000313" key="1">
    <source>
        <dbReference type="EMBL" id="KAH7954569.1"/>
    </source>
</evidence>
<organism evidence="1 2">
    <name type="scientific">Dermacentor silvarum</name>
    <name type="common">Tick</name>
    <dbReference type="NCBI Taxonomy" id="543639"/>
    <lineage>
        <taxon>Eukaryota</taxon>
        <taxon>Metazoa</taxon>
        <taxon>Ecdysozoa</taxon>
        <taxon>Arthropoda</taxon>
        <taxon>Chelicerata</taxon>
        <taxon>Arachnida</taxon>
        <taxon>Acari</taxon>
        <taxon>Parasitiformes</taxon>
        <taxon>Ixodida</taxon>
        <taxon>Ixodoidea</taxon>
        <taxon>Ixodidae</taxon>
        <taxon>Rhipicephalinae</taxon>
        <taxon>Dermacentor</taxon>
    </lineage>
</organism>
<name>A0ACB8CZJ3_DERSI</name>
<accession>A0ACB8CZJ3</accession>
<evidence type="ECO:0000313" key="2">
    <source>
        <dbReference type="Proteomes" id="UP000821865"/>
    </source>
</evidence>
<proteinExistence type="predicted"/>
<sequence>MQSTTCPSLLREQFSFTGLLMEKLQQQQGNDPPGSGEEEHPCPCCERVFPTAERLAVHVKVHRGGPKRPLKCKECCRTFPRIDKLRAHQVVHRVGKPYQCELCGKAFTFKQTLMEHLLRHTGERRHQCDLCPQSFYFRADLTSHRRRHSGERPFECRVCRRRFAGRADQLRHERLHDGDRPYHCPVCQRRFGRNSVLERHMMRHTGKRPYECHLCPNTFTRSYLLQDHLKDHPQPQRNLGSPSTRREMKESPRQLKITAAVSMSAVPGGHRSSPSPLSTQAVVAASKSSVPEEKPDSASASSAQEAAAASTLFPMPKEVPHSAPSPLHNANPPKEQVYERKPGNLRNVQAKQQQNNMEASDTSSAVVNNATPNLPSSSPPPAMVDMAKFKQASRVDYTHCPATIMVSPLSTETQTANLVSRAQPMIYPPGSYKILPSSSDPFGPRPSGHGLVVSSLGDHSSLLSKHMCEVMPQPALRDAAFLLPHDDTPGSHGVSEVEPQAVLGLSCPLWGDQDLQETNGPCSAELKDELNLMHSLSACPVVQEDMGRHSSYLSAALSLGSAWSKYCILREGSSS</sequence>
<gene>
    <name evidence="1" type="ORF">HPB49_019930</name>
</gene>
<dbReference type="Proteomes" id="UP000821865">
    <property type="component" value="Chromosome 4"/>
</dbReference>
<protein>
    <submittedName>
        <fullName evidence="1">Uncharacterized protein</fullName>
    </submittedName>
</protein>
<keyword evidence="2" id="KW-1185">Reference proteome</keyword>
<reference evidence="1" key="1">
    <citation type="submission" date="2020-05" db="EMBL/GenBank/DDBJ databases">
        <title>Large-scale comparative analyses of tick genomes elucidate their genetic diversity and vector capacities.</title>
        <authorList>
            <person name="Jia N."/>
            <person name="Wang J."/>
            <person name="Shi W."/>
            <person name="Du L."/>
            <person name="Sun Y."/>
            <person name="Zhan W."/>
            <person name="Jiang J."/>
            <person name="Wang Q."/>
            <person name="Zhang B."/>
            <person name="Ji P."/>
            <person name="Sakyi L.B."/>
            <person name="Cui X."/>
            <person name="Yuan T."/>
            <person name="Jiang B."/>
            <person name="Yang W."/>
            <person name="Lam T.T.-Y."/>
            <person name="Chang Q."/>
            <person name="Ding S."/>
            <person name="Wang X."/>
            <person name="Zhu J."/>
            <person name="Ruan X."/>
            <person name="Zhao L."/>
            <person name="Wei J."/>
            <person name="Que T."/>
            <person name="Du C."/>
            <person name="Cheng J."/>
            <person name="Dai P."/>
            <person name="Han X."/>
            <person name="Huang E."/>
            <person name="Gao Y."/>
            <person name="Liu J."/>
            <person name="Shao H."/>
            <person name="Ye R."/>
            <person name="Li L."/>
            <person name="Wei W."/>
            <person name="Wang X."/>
            <person name="Wang C."/>
            <person name="Yang T."/>
            <person name="Huo Q."/>
            <person name="Li W."/>
            <person name="Guo W."/>
            <person name="Chen H."/>
            <person name="Zhou L."/>
            <person name="Ni X."/>
            <person name="Tian J."/>
            <person name="Zhou Y."/>
            <person name="Sheng Y."/>
            <person name="Liu T."/>
            <person name="Pan Y."/>
            <person name="Xia L."/>
            <person name="Li J."/>
            <person name="Zhao F."/>
            <person name="Cao W."/>
        </authorList>
    </citation>
    <scope>NUCLEOTIDE SEQUENCE</scope>
    <source>
        <strain evidence="1">Dsil-2018</strain>
    </source>
</reference>
<comment type="caution">
    <text evidence="1">The sequence shown here is derived from an EMBL/GenBank/DDBJ whole genome shotgun (WGS) entry which is preliminary data.</text>
</comment>
<dbReference type="EMBL" id="CM023473">
    <property type="protein sequence ID" value="KAH7954569.1"/>
    <property type="molecule type" value="Genomic_DNA"/>
</dbReference>